<keyword evidence="2" id="KW-1185">Reference proteome</keyword>
<dbReference type="Proteomes" id="UP000032352">
    <property type="component" value="Chromosome"/>
</dbReference>
<sequence>MQLYATGRLAKRPSPTITKPAKFTPTFAYANQQKLRNILNPAPTITEPAAHVIPQQSSPGAAIQRFTGNSSEYHEDYRPTRLITKADLLTFGGNQSWLHSLPLFTGKLSRNKGKKAKGGKARVEPSVSITKAGMEEPTLDHLVVTQQAQDEFEQQIDTNRAGFQVPTASGEFLLYRSKGGYAFRSASNKAYETGGKRPNEEFTTWLESRTIDDVLDKPTAEDKKVWKKFRKVAAGEGGTAAVNAWDKQTLTLGAGFTGKRLIRVLNAMPGEYHRQLFNVGIAVTGDSLLVYDTGIHAITRGKNAFRVAAVTSEILAAFIHLAQSTQTATQDGESKELRLWMLMAQFEEFKKRTEKCPKIHTWGKQEQSAAEKLMHWLGAVSCKSLEKTEGDPQKMADVGARVIRKHWKSAGFASEQAGLDRLKNLFSKRGFTVTVKASAAGTSE</sequence>
<gene>
    <name evidence="1" type="ORF">SG34_014205</name>
</gene>
<proteinExistence type="predicted"/>
<reference evidence="1 2" key="1">
    <citation type="journal article" date="2015" name="Genome Announc.">
        <title>Draft Genome Sequences of Marine Isolates of Thalassomonas viridans and Thalassomonas actiniarum.</title>
        <authorList>
            <person name="Olonade I."/>
            <person name="van Zyl L.J."/>
            <person name="Trindade M."/>
        </authorList>
    </citation>
    <scope>NUCLEOTIDE SEQUENCE [LARGE SCALE GENOMIC DNA]</scope>
    <source>
        <strain evidence="1 2">XOM25</strain>
    </source>
</reference>
<reference evidence="1 2" key="2">
    <citation type="journal article" date="2022" name="Mar. Drugs">
        <title>Bioassay-Guided Fractionation Leads to the Detection of Cholic Acid Generated by the Rare Thalassomonas sp.</title>
        <authorList>
            <person name="Pheiffer F."/>
            <person name="Schneider Y.K."/>
            <person name="Hansen E.H."/>
            <person name="Andersen J.H."/>
            <person name="Isaksson J."/>
            <person name="Busche T."/>
            <person name="R C."/>
            <person name="Kalinowski J."/>
            <person name="Zyl L.V."/>
            <person name="Trindade M."/>
        </authorList>
    </citation>
    <scope>NUCLEOTIDE SEQUENCE [LARGE SCALE GENOMIC DNA]</scope>
    <source>
        <strain evidence="1 2">XOM25</strain>
    </source>
</reference>
<dbReference type="RefSeq" id="WP_274038627.1">
    <property type="nucleotide sequence ID" value="NZ_CP059733.1"/>
</dbReference>
<name>A0AAF0CDA7_9GAMM</name>
<protein>
    <submittedName>
        <fullName evidence="1">Uncharacterized protein</fullName>
    </submittedName>
</protein>
<organism evidence="1 2">
    <name type="scientific">Thalassomonas viridans</name>
    <dbReference type="NCBI Taxonomy" id="137584"/>
    <lineage>
        <taxon>Bacteria</taxon>
        <taxon>Pseudomonadati</taxon>
        <taxon>Pseudomonadota</taxon>
        <taxon>Gammaproteobacteria</taxon>
        <taxon>Alteromonadales</taxon>
        <taxon>Colwelliaceae</taxon>
        <taxon>Thalassomonas</taxon>
    </lineage>
</organism>
<evidence type="ECO:0000313" key="1">
    <source>
        <dbReference type="EMBL" id="WDE07934.1"/>
    </source>
</evidence>
<dbReference type="KEGG" id="tvd:SG34_014205"/>
<dbReference type="EMBL" id="CP059733">
    <property type="protein sequence ID" value="WDE07934.1"/>
    <property type="molecule type" value="Genomic_DNA"/>
</dbReference>
<evidence type="ECO:0000313" key="2">
    <source>
        <dbReference type="Proteomes" id="UP000032352"/>
    </source>
</evidence>
<dbReference type="AlphaFoldDB" id="A0AAF0CDA7"/>
<accession>A0AAF0CDA7</accession>